<dbReference type="AlphaFoldDB" id="A0A1Y6LKP3"/>
<dbReference type="EMBL" id="LT882678">
    <property type="protein sequence ID" value="SMY23061.1"/>
    <property type="molecule type" value="Genomic_DNA"/>
</dbReference>
<gene>
    <name evidence="1" type="ORF">ZT1A5_G4501</name>
</gene>
<name>A0A1Y6LKP3_ZYMTR</name>
<sequence length="165" mass="18138">MIAGSDRWFDSFLPQGNLTAAEDVAGLAVMDSLSQPHPSQSITTSAAAMSHAVEQLPAMPPTSNTQQPMSWLYDGWDEFEDIFGPFEAGLPSKRSYSRLLRHYGYTEPKCIDARTIAWYHNAIRALRKNEHCCGMPVHIASGGYRSALMQDVRLLGEASSAVTTC</sequence>
<protein>
    <submittedName>
        <fullName evidence="1">Uncharacterized protein</fullName>
    </submittedName>
</protein>
<evidence type="ECO:0000313" key="1">
    <source>
        <dbReference type="EMBL" id="SMY23061.1"/>
    </source>
</evidence>
<accession>A0A1Y6LKP3</accession>
<proteinExistence type="predicted"/>
<dbReference type="Proteomes" id="UP000215453">
    <property type="component" value="Chromosome 3"/>
</dbReference>
<evidence type="ECO:0000313" key="2">
    <source>
        <dbReference type="Proteomes" id="UP000215453"/>
    </source>
</evidence>
<organism evidence="1 2">
    <name type="scientific">Zymoseptoria tritici ST99CH_1A5</name>
    <dbReference type="NCBI Taxonomy" id="1276529"/>
    <lineage>
        <taxon>Eukaryota</taxon>
        <taxon>Fungi</taxon>
        <taxon>Dikarya</taxon>
        <taxon>Ascomycota</taxon>
        <taxon>Pezizomycotina</taxon>
        <taxon>Dothideomycetes</taxon>
        <taxon>Dothideomycetidae</taxon>
        <taxon>Mycosphaerellales</taxon>
        <taxon>Mycosphaerellaceae</taxon>
        <taxon>Zymoseptoria</taxon>
    </lineage>
</organism>
<reference evidence="1 2" key="1">
    <citation type="submission" date="2016-10" db="EMBL/GenBank/DDBJ databases">
        <authorList>
            <person name="Varghese N."/>
        </authorList>
    </citation>
    <scope>NUCLEOTIDE SEQUENCE [LARGE SCALE GENOMIC DNA]</scope>
</reference>